<gene>
    <name evidence="2" type="ORF">LJ739_16825</name>
</gene>
<name>A0ABS8GDP3_9ALTE</name>
<keyword evidence="1" id="KW-0812">Transmembrane</keyword>
<keyword evidence="3" id="KW-1185">Reference proteome</keyword>
<evidence type="ECO:0000313" key="2">
    <source>
        <dbReference type="EMBL" id="MCC2617919.1"/>
    </source>
</evidence>
<sequence>MFAVLRGFVVALLVFVGAACALFWWVLETEPAVQANSAQQLEDADTVKALMQQLQLSSVRRNQTQHVSLYEAQLNSLMGLVQRARPHLGGNVSLREQRGHVAFTWQVWKGASPRYLNVHIAAKDSDGVQLDAVSVGRLPLPANTVLELLVWLADWHTQSDIASQFVSKISQVRFLPEQMVLTLQPVDALLQQLNTIRTGIAGEENEFQRQRVATYLRFLHGLPAASLSSASDLNTFLQPLFERVRRECEAADVCRSMEENQAAILALAVYAGHHRVANLIGAVQPPDQVLLPKRRPTLHGRTDLTQHFLISAALQILAQQGVSSAIGEFKELMDRANGGSGYSFVDLAADMAGISLARWLAQPTVAQDIQRHLASVESSADYFPGIEGLPEGLDKRQFQMTYGNIDSQAYRQQVAQIEQRVNRVPLFQQLRQRQSADPSE</sequence>
<dbReference type="Proteomes" id="UP001520878">
    <property type="component" value="Unassembled WGS sequence"/>
</dbReference>
<keyword evidence="1" id="KW-1133">Transmembrane helix</keyword>
<evidence type="ECO:0000313" key="3">
    <source>
        <dbReference type="Proteomes" id="UP001520878"/>
    </source>
</evidence>
<dbReference type="EMBL" id="JAJEWP010000006">
    <property type="protein sequence ID" value="MCC2617919.1"/>
    <property type="molecule type" value="Genomic_DNA"/>
</dbReference>
<protein>
    <submittedName>
        <fullName evidence="2">Uncharacterized protein</fullName>
    </submittedName>
</protein>
<proteinExistence type="predicted"/>
<reference evidence="2 3" key="1">
    <citation type="submission" date="2021-10" db="EMBL/GenBank/DDBJ databases">
        <title>Draft genome of Aestuariibacter halophilus JC2043.</title>
        <authorList>
            <person name="Emsley S.A."/>
            <person name="Pfannmuller K.M."/>
            <person name="Ushijima B."/>
            <person name="Saw J.H."/>
            <person name="Videau P."/>
        </authorList>
    </citation>
    <scope>NUCLEOTIDE SEQUENCE [LARGE SCALE GENOMIC DNA]</scope>
    <source>
        <strain evidence="2 3">JC2043</strain>
    </source>
</reference>
<dbReference type="RefSeq" id="WP_229162342.1">
    <property type="nucleotide sequence ID" value="NZ_JAJEWP010000006.1"/>
</dbReference>
<evidence type="ECO:0000256" key="1">
    <source>
        <dbReference type="SAM" id="Phobius"/>
    </source>
</evidence>
<feature type="transmembrane region" description="Helical" evidence="1">
    <location>
        <begin position="7"/>
        <end position="27"/>
    </location>
</feature>
<accession>A0ABS8GDP3</accession>
<dbReference type="PROSITE" id="PS51257">
    <property type="entry name" value="PROKAR_LIPOPROTEIN"/>
    <property type="match status" value="1"/>
</dbReference>
<comment type="caution">
    <text evidence="2">The sequence shown here is derived from an EMBL/GenBank/DDBJ whole genome shotgun (WGS) entry which is preliminary data.</text>
</comment>
<keyword evidence="1" id="KW-0472">Membrane</keyword>
<organism evidence="2 3">
    <name type="scientific">Fluctibacter halophilus</name>
    <dbReference type="NCBI Taxonomy" id="226011"/>
    <lineage>
        <taxon>Bacteria</taxon>
        <taxon>Pseudomonadati</taxon>
        <taxon>Pseudomonadota</taxon>
        <taxon>Gammaproteobacteria</taxon>
        <taxon>Alteromonadales</taxon>
        <taxon>Alteromonadaceae</taxon>
        <taxon>Fluctibacter</taxon>
    </lineage>
</organism>